<reference evidence="2 3" key="2">
    <citation type="submission" date="2018-11" db="EMBL/GenBank/DDBJ databases">
        <authorList>
            <consortium name="Pathogen Informatics"/>
        </authorList>
    </citation>
    <scope>NUCLEOTIDE SEQUENCE [LARGE SCALE GENOMIC DNA]</scope>
    <source>
        <strain evidence="2 3">Egypt</strain>
    </source>
</reference>
<accession>A0A183B711</accession>
<evidence type="ECO:0000256" key="1">
    <source>
        <dbReference type="SAM" id="MobiDB-lite"/>
    </source>
</evidence>
<dbReference type="Proteomes" id="UP000272942">
    <property type="component" value="Unassembled WGS sequence"/>
</dbReference>
<feature type="region of interest" description="Disordered" evidence="1">
    <location>
        <begin position="130"/>
        <end position="183"/>
    </location>
</feature>
<evidence type="ECO:0000313" key="4">
    <source>
        <dbReference type="WBParaSite" id="ECPE_0001503601-mRNA-1"/>
    </source>
</evidence>
<protein>
    <submittedName>
        <fullName evidence="4">T2SSE_N domain-containing protein</fullName>
    </submittedName>
</protein>
<organism evidence="4">
    <name type="scientific">Echinostoma caproni</name>
    <dbReference type="NCBI Taxonomy" id="27848"/>
    <lineage>
        <taxon>Eukaryota</taxon>
        <taxon>Metazoa</taxon>
        <taxon>Spiralia</taxon>
        <taxon>Lophotrochozoa</taxon>
        <taxon>Platyhelminthes</taxon>
        <taxon>Trematoda</taxon>
        <taxon>Digenea</taxon>
        <taxon>Plagiorchiida</taxon>
        <taxon>Echinostomata</taxon>
        <taxon>Echinostomatoidea</taxon>
        <taxon>Echinostomatidae</taxon>
        <taxon>Echinostoma</taxon>
    </lineage>
</organism>
<feature type="compositionally biased region" description="Polar residues" evidence="1">
    <location>
        <begin position="136"/>
        <end position="168"/>
    </location>
</feature>
<gene>
    <name evidence="2" type="ORF">ECPE_LOCUS14996</name>
</gene>
<dbReference type="AlphaFoldDB" id="A0A183B711"/>
<dbReference type="WBParaSite" id="ECPE_0001503601-mRNA-1">
    <property type="protein sequence ID" value="ECPE_0001503601-mRNA-1"/>
    <property type="gene ID" value="ECPE_0001503601"/>
</dbReference>
<proteinExistence type="predicted"/>
<name>A0A183B711_9TREM</name>
<sequence length="257" mass="27981">MISPYSTFVAPNHEFLLPEDIWLELVPSTQTDLWHVIEAEQNPRIRLRVDINRQLSDVIGLVENKWQLAAERLQTLFGLPNARDYRPPRLLVRITPAQTINGAIRLQEVARIRSGDMALRAYLERRRASLPDSAAVNPSTGTTQSNALGIATDSNSGEPTPGWQSDFSKTVKDGSSDVQIESANPLTPTGVISFLQSITSPAPSGPSTSTVATSASSSATAPAELDLRETGKQLLHGVTFEVCLQCCLYSRTVCRAP</sequence>
<evidence type="ECO:0000313" key="3">
    <source>
        <dbReference type="Proteomes" id="UP000272942"/>
    </source>
</evidence>
<evidence type="ECO:0000313" key="2">
    <source>
        <dbReference type="EMBL" id="VDP92268.1"/>
    </source>
</evidence>
<dbReference type="OrthoDB" id="515799at2759"/>
<feature type="region of interest" description="Disordered" evidence="1">
    <location>
        <begin position="202"/>
        <end position="221"/>
    </location>
</feature>
<dbReference type="EMBL" id="UZAN01059173">
    <property type="protein sequence ID" value="VDP92268.1"/>
    <property type="molecule type" value="Genomic_DNA"/>
</dbReference>
<keyword evidence="3" id="KW-1185">Reference proteome</keyword>
<reference evidence="4" key="1">
    <citation type="submission" date="2016-06" db="UniProtKB">
        <authorList>
            <consortium name="WormBaseParasite"/>
        </authorList>
    </citation>
    <scope>IDENTIFICATION</scope>
</reference>